<accession>A0A841C218</accession>
<feature type="region of interest" description="Disordered" evidence="1">
    <location>
        <begin position="65"/>
        <end position="93"/>
    </location>
</feature>
<name>A0A841C218_9ACTN</name>
<gene>
    <name evidence="3" type="ORF">F4553_006536</name>
</gene>
<reference evidence="3 4" key="1">
    <citation type="submission" date="2020-08" db="EMBL/GenBank/DDBJ databases">
        <title>Sequencing the genomes of 1000 actinobacteria strains.</title>
        <authorList>
            <person name="Klenk H.-P."/>
        </authorList>
    </citation>
    <scope>NUCLEOTIDE SEQUENCE [LARGE SCALE GENOMIC DNA]</scope>
    <source>
        <strain evidence="3 4">DSM 45362</strain>
    </source>
</reference>
<organism evidence="3 4">
    <name type="scientific">Allocatelliglobosispora scoriae</name>
    <dbReference type="NCBI Taxonomy" id="643052"/>
    <lineage>
        <taxon>Bacteria</taxon>
        <taxon>Bacillati</taxon>
        <taxon>Actinomycetota</taxon>
        <taxon>Actinomycetes</taxon>
        <taxon>Micromonosporales</taxon>
        <taxon>Micromonosporaceae</taxon>
        <taxon>Allocatelliglobosispora</taxon>
    </lineage>
</organism>
<evidence type="ECO:0000313" key="4">
    <source>
        <dbReference type="Proteomes" id="UP000587527"/>
    </source>
</evidence>
<keyword evidence="4" id="KW-1185">Reference proteome</keyword>
<dbReference type="Proteomes" id="UP000587527">
    <property type="component" value="Unassembled WGS sequence"/>
</dbReference>
<evidence type="ECO:0000256" key="1">
    <source>
        <dbReference type="SAM" id="MobiDB-lite"/>
    </source>
</evidence>
<dbReference type="AlphaFoldDB" id="A0A841C218"/>
<evidence type="ECO:0000256" key="2">
    <source>
        <dbReference type="SAM" id="Phobius"/>
    </source>
</evidence>
<feature type="transmembrane region" description="Helical" evidence="2">
    <location>
        <begin position="40"/>
        <end position="60"/>
    </location>
</feature>
<keyword evidence="2" id="KW-0812">Transmembrane</keyword>
<keyword evidence="2" id="KW-1133">Transmembrane helix</keyword>
<sequence length="364" mass="38581">MLDEDQIRLALTDLARRAPAPETLRAGLARGAVLRRQRRTMLLAGGAVAAGVAVPAALLGSRGGLPGTLHPGSRARTAPGSPLPPPAREPAVRPGNTRIALRYRPTWLPDGFVESGRDATLDRSDPAYQQRRWSAPIDPATHNPNTVPPNVAVLVAPDGPLGAAFIGDLGSQPEQVAVNGRPALAGQVAGVTTVAWQPRPGITLQVVTHEVVDALATALRVAESVVDDPGAATVESALAFGWLPSFGWLPAEKWKDVVVRTHADPGGGWSQDLMLPGRLWVRYGRETSRVTGPNARSVTVRGTAGLIDVGDDGTATALEMWLPDRIHLWVTTDRAGTATRTDLIRTADELRIGSRPYLGWIGGR</sequence>
<dbReference type="RefSeq" id="WP_184843757.1">
    <property type="nucleotide sequence ID" value="NZ_JACHMN010000003.1"/>
</dbReference>
<dbReference type="EMBL" id="JACHMN010000003">
    <property type="protein sequence ID" value="MBB5873102.1"/>
    <property type="molecule type" value="Genomic_DNA"/>
</dbReference>
<proteinExistence type="predicted"/>
<keyword evidence="2" id="KW-0472">Membrane</keyword>
<protein>
    <submittedName>
        <fullName evidence="3">Uncharacterized protein</fullName>
    </submittedName>
</protein>
<evidence type="ECO:0000313" key="3">
    <source>
        <dbReference type="EMBL" id="MBB5873102.1"/>
    </source>
</evidence>
<comment type="caution">
    <text evidence="3">The sequence shown here is derived from an EMBL/GenBank/DDBJ whole genome shotgun (WGS) entry which is preliminary data.</text>
</comment>